<name>A0ABT3BA04_9RHOB</name>
<sequence>MLVALIAHDKPGALPVRQENRPAHVAYLKESGAVQQAGPLLDDAGEMTGSLIILDVADMAEARAWAAADPYGQAGLFASVDLIPWNRVIG</sequence>
<evidence type="ECO:0000313" key="3">
    <source>
        <dbReference type="EMBL" id="MCV3269978.1"/>
    </source>
</evidence>
<feature type="domain" description="YCII-related" evidence="2">
    <location>
        <begin position="1"/>
        <end position="86"/>
    </location>
</feature>
<dbReference type="Proteomes" id="UP001208690">
    <property type="component" value="Unassembled WGS sequence"/>
</dbReference>
<reference evidence="3 4" key="1">
    <citation type="submission" date="2022-04" db="EMBL/GenBank/DDBJ databases">
        <title>Roseobacter sp. WL0113 is a bacterium isolated from neritic sediment.</title>
        <authorList>
            <person name="Wang L."/>
            <person name="He W."/>
            <person name="Zhang D.-F."/>
        </authorList>
    </citation>
    <scope>NUCLEOTIDE SEQUENCE [LARGE SCALE GENOMIC DNA]</scope>
    <source>
        <strain evidence="3 4">WL0113</strain>
    </source>
</reference>
<gene>
    <name evidence="3" type="ORF">MUB52_00925</name>
</gene>
<keyword evidence="4" id="KW-1185">Reference proteome</keyword>
<dbReference type="InterPro" id="IPR011008">
    <property type="entry name" value="Dimeric_a/b-barrel"/>
</dbReference>
<dbReference type="PANTHER" id="PTHR33606:SF3">
    <property type="entry name" value="PROTEIN YCII"/>
    <property type="match status" value="1"/>
</dbReference>
<dbReference type="EMBL" id="JALIEB010000001">
    <property type="protein sequence ID" value="MCV3269978.1"/>
    <property type="molecule type" value="Genomic_DNA"/>
</dbReference>
<protein>
    <submittedName>
        <fullName evidence="3">YciI family protein</fullName>
    </submittedName>
</protein>
<dbReference type="RefSeq" id="WP_263842305.1">
    <property type="nucleotide sequence ID" value="NZ_JALIEB010000001.1"/>
</dbReference>
<evidence type="ECO:0000259" key="2">
    <source>
        <dbReference type="Pfam" id="PF03795"/>
    </source>
</evidence>
<evidence type="ECO:0000313" key="4">
    <source>
        <dbReference type="Proteomes" id="UP001208690"/>
    </source>
</evidence>
<proteinExistence type="inferred from homology"/>
<dbReference type="PANTHER" id="PTHR33606">
    <property type="entry name" value="PROTEIN YCII"/>
    <property type="match status" value="1"/>
</dbReference>
<accession>A0ABT3BA04</accession>
<dbReference type="Gene3D" id="3.30.70.1060">
    <property type="entry name" value="Dimeric alpha+beta barrel"/>
    <property type="match status" value="1"/>
</dbReference>
<organism evidence="3 4">
    <name type="scientific">Roseobacter sinensis</name>
    <dbReference type="NCBI Taxonomy" id="2931391"/>
    <lineage>
        <taxon>Bacteria</taxon>
        <taxon>Pseudomonadati</taxon>
        <taxon>Pseudomonadota</taxon>
        <taxon>Alphaproteobacteria</taxon>
        <taxon>Rhodobacterales</taxon>
        <taxon>Roseobacteraceae</taxon>
        <taxon>Roseobacter</taxon>
    </lineage>
</organism>
<comment type="caution">
    <text evidence="3">The sequence shown here is derived from an EMBL/GenBank/DDBJ whole genome shotgun (WGS) entry which is preliminary data.</text>
</comment>
<dbReference type="Pfam" id="PF03795">
    <property type="entry name" value="YCII"/>
    <property type="match status" value="1"/>
</dbReference>
<dbReference type="InterPro" id="IPR051807">
    <property type="entry name" value="Sec-metab_biosynth-assoc"/>
</dbReference>
<dbReference type="InterPro" id="IPR005545">
    <property type="entry name" value="YCII"/>
</dbReference>
<comment type="similarity">
    <text evidence="1">Belongs to the YciI family.</text>
</comment>
<dbReference type="SUPFAM" id="SSF54909">
    <property type="entry name" value="Dimeric alpha+beta barrel"/>
    <property type="match status" value="1"/>
</dbReference>
<evidence type="ECO:0000256" key="1">
    <source>
        <dbReference type="ARBA" id="ARBA00007689"/>
    </source>
</evidence>